<dbReference type="GO" id="GO:0000160">
    <property type="term" value="P:phosphorelay signal transduction system"/>
    <property type="evidence" value="ECO:0007669"/>
    <property type="project" value="UniProtKB-KW"/>
</dbReference>
<keyword evidence="7" id="KW-0812">Transmembrane</keyword>
<dbReference type="Pfam" id="PF13188">
    <property type="entry name" value="PAS_8"/>
    <property type="match status" value="1"/>
</dbReference>
<dbReference type="PANTHER" id="PTHR44936">
    <property type="entry name" value="SENSOR PROTEIN CREC"/>
    <property type="match status" value="1"/>
</dbReference>
<feature type="transmembrane region" description="Helical" evidence="7">
    <location>
        <begin position="209"/>
        <end position="231"/>
    </location>
</feature>
<dbReference type="SUPFAM" id="SSF55874">
    <property type="entry name" value="ATPase domain of HSP90 chaperone/DNA topoisomerase II/histidine kinase"/>
    <property type="match status" value="1"/>
</dbReference>
<evidence type="ECO:0000256" key="3">
    <source>
        <dbReference type="ARBA" id="ARBA00022553"/>
    </source>
</evidence>
<feature type="transmembrane region" description="Helical" evidence="7">
    <location>
        <begin position="6"/>
        <end position="25"/>
    </location>
</feature>
<dbReference type="CDD" id="cd00075">
    <property type="entry name" value="HATPase"/>
    <property type="match status" value="1"/>
</dbReference>
<dbReference type="InterPro" id="IPR003594">
    <property type="entry name" value="HATPase_dom"/>
</dbReference>
<name>A0A2V2N0X9_9EURY</name>
<comment type="catalytic activity">
    <reaction evidence="1">
        <text>ATP + protein L-histidine = ADP + protein N-phospho-L-histidine.</text>
        <dbReference type="EC" id="2.7.13.3"/>
    </reaction>
</comment>
<organism evidence="9 10">
    <name type="scientific">Methanospirillum lacunae</name>
    <dbReference type="NCBI Taxonomy" id="668570"/>
    <lineage>
        <taxon>Archaea</taxon>
        <taxon>Methanobacteriati</taxon>
        <taxon>Methanobacteriota</taxon>
        <taxon>Stenosarchaea group</taxon>
        <taxon>Methanomicrobia</taxon>
        <taxon>Methanomicrobiales</taxon>
        <taxon>Methanospirillaceae</taxon>
        <taxon>Methanospirillum</taxon>
    </lineage>
</organism>
<evidence type="ECO:0000259" key="8">
    <source>
        <dbReference type="PROSITE" id="PS50109"/>
    </source>
</evidence>
<reference evidence="9 10" key="1">
    <citation type="submission" date="2018-05" db="EMBL/GenBank/DDBJ databases">
        <title>Draft genome of Methanospirillum lacunae Ki8-1.</title>
        <authorList>
            <person name="Dueholm M.S."/>
            <person name="Nielsen P.H."/>
            <person name="Bakmann L.F."/>
            <person name="Otzen D.E."/>
        </authorList>
    </citation>
    <scope>NUCLEOTIDE SEQUENCE [LARGE SCALE GENOMIC DNA]</scope>
    <source>
        <strain evidence="9 10">Ki8-1</strain>
    </source>
</reference>
<dbReference type="PANTHER" id="PTHR44936:SF9">
    <property type="entry name" value="SENSOR PROTEIN CREC"/>
    <property type="match status" value="1"/>
</dbReference>
<evidence type="ECO:0000256" key="7">
    <source>
        <dbReference type="SAM" id="Phobius"/>
    </source>
</evidence>
<dbReference type="GO" id="GO:0004673">
    <property type="term" value="F:protein histidine kinase activity"/>
    <property type="evidence" value="ECO:0007669"/>
    <property type="project" value="UniProtKB-EC"/>
</dbReference>
<evidence type="ECO:0000256" key="6">
    <source>
        <dbReference type="ARBA" id="ARBA00023012"/>
    </source>
</evidence>
<dbReference type="AlphaFoldDB" id="A0A2V2N0X9"/>
<dbReference type="SMART" id="SM00387">
    <property type="entry name" value="HATPase_c"/>
    <property type="match status" value="1"/>
</dbReference>
<keyword evidence="7" id="KW-1133">Transmembrane helix</keyword>
<dbReference type="InterPro" id="IPR050980">
    <property type="entry name" value="2C_sensor_his_kinase"/>
</dbReference>
<dbReference type="Gene3D" id="3.30.565.10">
    <property type="entry name" value="Histidine kinase-like ATPase, C-terminal domain"/>
    <property type="match status" value="1"/>
</dbReference>
<evidence type="ECO:0000256" key="4">
    <source>
        <dbReference type="ARBA" id="ARBA00022679"/>
    </source>
</evidence>
<dbReference type="OrthoDB" id="8127at2157"/>
<proteinExistence type="predicted"/>
<dbReference type="Pfam" id="PF16927">
    <property type="entry name" value="HisKA_7TM"/>
    <property type="match status" value="1"/>
</dbReference>
<feature type="transmembrane region" description="Helical" evidence="7">
    <location>
        <begin position="37"/>
        <end position="54"/>
    </location>
</feature>
<evidence type="ECO:0000256" key="2">
    <source>
        <dbReference type="ARBA" id="ARBA00012438"/>
    </source>
</evidence>
<accession>A0A2V2N0X9</accession>
<feature type="transmembrane region" description="Helical" evidence="7">
    <location>
        <begin position="66"/>
        <end position="87"/>
    </location>
</feature>
<feature type="transmembrane region" description="Helical" evidence="7">
    <location>
        <begin position="153"/>
        <end position="170"/>
    </location>
</feature>
<dbReference type="InterPro" id="IPR000014">
    <property type="entry name" value="PAS"/>
</dbReference>
<dbReference type="PROSITE" id="PS50109">
    <property type="entry name" value="HIS_KIN"/>
    <property type="match status" value="1"/>
</dbReference>
<comment type="caution">
    <text evidence="9">The sequence shown here is derived from an EMBL/GenBank/DDBJ whole genome shotgun (WGS) entry which is preliminary data.</text>
</comment>
<dbReference type="InterPro" id="IPR005467">
    <property type="entry name" value="His_kinase_dom"/>
</dbReference>
<evidence type="ECO:0000256" key="1">
    <source>
        <dbReference type="ARBA" id="ARBA00000085"/>
    </source>
</evidence>
<gene>
    <name evidence="9" type="ORF">DK846_10585</name>
</gene>
<dbReference type="EMBL" id="QGMY01000008">
    <property type="protein sequence ID" value="PWR71306.1"/>
    <property type="molecule type" value="Genomic_DNA"/>
</dbReference>
<dbReference type="EC" id="2.7.13.3" evidence="2"/>
<dbReference type="Gene3D" id="3.30.450.20">
    <property type="entry name" value="PAS domain"/>
    <property type="match status" value="1"/>
</dbReference>
<keyword evidence="5" id="KW-0418">Kinase</keyword>
<keyword evidence="6" id="KW-0902">Two-component regulatory system</keyword>
<sequence length="567" mass="64941">MQFQNYPFFYLMFLSAIISGIISIITWNRRDVRGSGIFSFYMFLIAWWSFFYGLEVTAIDPDLHILYLKIEYLAIPWIPGCVILFALKFGGFNHLVNRKTCALIFLVPVLTFVSYFTNELHHWYYQAVDALTIDGLTIISITPGFMYNVLSSYILLSIAFCLVVFLYILYNSPRVFFIQSFLFVCILFSLMAGYLYYHFMPRLYPDFDITPIVLAFAGIILLFEIFQYQFFDLVHFPHRKIFEHLHDGIIVLDTVNRVLEMNNEAITMLHLENLSIIGGKFDTISTFLSDLKTDLTGLTPIHTTINHLYENNSYYYAIDMYPVFDSINRLECRLIVMRDISEIIKSKNALTEAGKKLGLLTSITRHDILNQIMIISFYIEDIANTCNNQSQTMTAFDRVKDATTMIKQLISFTSVYQDLGIAEPGWYKVSDVVQKAWKTRNVPPTVSCHIDANIVIYADMLLEKVFFNLIDNSLRHGKDITSITVSSKISEKCAVIIYEDDGGGVNFENKSKIFKRGFGENTGYGLFLVREILGITSITIEETGIPGIGVRFEITVPHGGFMVPAES</sequence>
<keyword evidence="3" id="KW-0597">Phosphoprotein</keyword>
<dbReference type="InterPro" id="IPR031621">
    <property type="entry name" value="HisKA_7TM"/>
</dbReference>
<dbReference type="InterPro" id="IPR036890">
    <property type="entry name" value="HATPase_C_sf"/>
</dbReference>
<keyword evidence="7" id="KW-0472">Membrane</keyword>
<dbReference type="RefSeq" id="WP_109968924.1">
    <property type="nucleotide sequence ID" value="NZ_QGMY01000008.1"/>
</dbReference>
<evidence type="ECO:0000313" key="10">
    <source>
        <dbReference type="Proteomes" id="UP000245657"/>
    </source>
</evidence>
<evidence type="ECO:0000256" key="5">
    <source>
        <dbReference type="ARBA" id="ARBA00022777"/>
    </source>
</evidence>
<feature type="transmembrane region" description="Helical" evidence="7">
    <location>
        <begin position="176"/>
        <end position="197"/>
    </location>
</feature>
<dbReference type="Pfam" id="PF02518">
    <property type="entry name" value="HATPase_c"/>
    <property type="match status" value="1"/>
</dbReference>
<dbReference type="Proteomes" id="UP000245657">
    <property type="component" value="Unassembled WGS sequence"/>
</dbReference>
<evidence type="ECO:0000313" key="9">
    <source>
        <dbReference type="EMBL" id="PWR71306.1"/>
    </source>
</evidence>
<protein>
    <recommendedName>
        <fullName evidence="2">histidine kinase</fullName>
        <ecNumber evidence="2">2.7.13.3</ecNumber>
    </recommendedName>
</protein>
<keyword evidence="10" id="KW-1185">Reference proteome</keyword>
<keyword evidence="4" id="KW-0808">Transferase</keyword>
<feature type="domain" description="Histidine kinase" evidence="8">
    <location>
        <begin position="462"/>
        <end position="560"/>
    </location>
</feature>
<feature type="transmembrane region" description="Helical" evidence="7">
    <location>
        <begin position="123"/>
        <end position="141"/>
    </location>
</feature>
<feature type="transmembrane region" description="Helical" evidence="7">
    <location>
        <begin position="99"/>
        <end position="117"/>
    </location>
</feature>